<dbReference type="SUPFAM" id="SSF54427">
    <property type="entry name" value="NTF2-like"/>
    <property type="match status" value="1"/>
</dbReference>
<feature type="domain" description="SnoaL-like" evidence="1">
    <location>
        <begin position="14"/>
        <end position="114"/>
    </location>
</feature>
<dbReference type="Pfam" id="PF12680">
    <property type="entry name" value="SnoaL_2"/>
    <property type="match status" value="1"/>
</dbReference>
<dbReference type="Proteomes" id="UP001499863">
    <property type="component" value="Unassembled WGS sequence"/>
</dbReference>
<organism evidence="2 3">
    <name type="scientific">Kitasatospora putterlickiae</name>
    <dbReference type="NCBI Taxonomy" id="221725"/>
    <lineage>
        <taxon>Bacteria</taxon>
        <taxon>Bacillati</taxon>
        <taxon>Actinomycetota</taxon>
        <taxon>Actinomycetes</taxon>
        <taxon>Kitasatosporales</taxon>
        <taxon>Streptomycetaceae</taxon>
        <taxon>Kitasatospora</taxon>
    </lineage>
</organism>
<dbReference type="InterPro" id="IPR037401">
    <property type="entry name" value="SnoaL-like"/>
</dbReference>
<accession>A0ABP4IZ88</accession>
<reference evidence="3" key="1">
    <citation type="journal article" date="2019" name="Int. J. Syst. Evol. Microbiol.">
        <title>The Global Catalogue of Microorganisms (GCM) 10K type strain sequencing project: providing services to taxonomists for standard genome sequencing and annotation.</title>
        <authorList>
            <consortium name="The Broad Institute Genomics Platform"/>
            <consortium name="The Broad Institute Genome Sequencing Center for Infectious Disease"/>
            <person name="Wu L."/>
            <person name="Ma J."/>
        </authorList>
    </citation>
    <scope>NUCLEOTIDE SEQUENCE [LARGE SCALE GENOMIC DNA]</scope>
    <source>
        <strain evidence="3">JCM 12393</strain>
    </source>
</reference>
<keyword evidence="3" id="KW-1185">Reference proteome</keyword>
<name>A0ABP4IZ88_9ACTN</name>
<evidence type="ECO:0000313" key="2">
    <source>
        <dbReference type="EMBL" id="GAA1399186.1"/>
    </source>
</evidence>
<dbReference type="RefSeq" id="WP_344337510.1">
    <property type="nucleotide sequence ID" value="NZ_BAAAKJ010000214.1"/>
</dbReference>
<dbReference type="InterPro" id="IPR032710">
    <property type="entry name" value="NTF2-like_dom_sf"/>
</dbReference>
<dbReference type="Gene3D" id="3.10.450.50">
    <property type="match status" value="1"/>
</dbReference>
<evidence type="ECO:0000259" key="1">
    <source>
        <dbReference type="Pfam" id="PF12680"/>
    </source>
</evidence>
<dbReference type="EMBL" id="BAAAKJ010000214">
    <property type="protein sequence ID" value="GAA1399186.1"/>
    <property type="molecule type" value="Genomic_DNA"/>
</dbReference>
<sequence>MTATQPTDLQQLAARYLAAWNETDPVARRKLVDEAWAEDGTYTDPLAEVTGRAGFDALLGAAQAQFPGLVFTLGPVDAHHNTARFTWNLGAAGEEPLVIGFDVLVTDAEGRIASVYGFLDRVPGA</sequence>
<protein>
    <submittedName>
        <fullName evidence="2">Nuclear transport factor 2 family protein</fullName>
    </submittedName>
</protein>
<comment type="caution">
    <text evidence="2">The sequence shown here is derived from an EMBL/GenBank/DDBJ whole genome shotgun (WGS) entry which is preliminary data.</text>
</comment>
<evidence type="ECO:0000313" key="3">
    <source>
        <dbReference type="Proteomes" id="UP001499863"/>
    </source>
</evidence>
<proteinExistence type="predicted"/>
<gene>
    <name evidence="2" type="ORF">GCM10009639_38550</name>
</gene>